<dbReference type="PROSITE" id="PS50994">
    <property type="entry name" value="INTEGRASE"/>
    <property type="match status" value="1"/>
</dbReference>
<dbReference type="InterPro" id="IPR036397">
    <property type="entry name" value="RNaseH_sf"/>
</dbReference>
<dbReference type="PANTHER" id="PTHR37984:SF15">
    <property type="entry name" value="INTEGRASE CATALYTIC DOMAIN-CONTAINING PROTEIN"/>
    <property type="match status" value="1"/>
</dbReference>
<organism evidence="8 9">
    <name type="scientific">Saccoglossus kowalevskii</name>
    <name type="common">Acorn worm</name>
    <dbReference type="NCBI Taxonomy" id="10224"/>
    <lineage>
        <taxon>Eukaryota</taxon>
        <taxon>Metazoa</taxon>
        <taxon>Hemichordata</taxon>
        <taxon>Enteropneusta</taxon>
        <taxon>Harrimaniidae</taxon>
        <taxon>Saccoglossus</taxon>
    </lineage>
</organism>
<evidence type="ECO:0000256" key="4">
    <source>
        <dbReference type="ARBA" id="ARBA00022759"/>
    </source>
</evidence>
<dbReference type="InterPro" id="IPR001584">
    <property type="entry name" value="Integrase_cat-core"/>
</dbReference>
<keyword evidence="4" id="KW-0255">Endonuclease</keyword>
<dbReference type="Gene3D" id="3.30.420.10">
    <property type="entry name" value="Ribonuclease H-like superfamily/Ribonuclease H"/>
    <property type="match status" value="1"/>
</dbReference>
<dbReference type="Pfam" id="PF17917">
    <property type="entry name" value="RT_RNaseH"/>
    <property type="match status" value="1"/>
</dbReference>
<proteinExistence type="predicted"/>
<evidence type="ECO:0000313" key="8">
    <source>
        <dbReference type="Proteomes" id="UP000694865"/>
    </source>
</evidence>
<evidence type="ECO:0000259" key="7">
    <source>
        <dbReference type="PROSITE" id="PS50994"/>
    </source>
</evidence>
<keyword evidence="5" id="KW-0378">Hydrolase</keyword>
<evidence type="ECO:0000256" key="5">
    <source>
        <dbReference type="ARBA" id="ARBA00022801"/>
    </source>
</evidence>
<keyword evidence="1" id="KW-0808">Transferase</keyword>
<feature type="domain" description="Integrase catalytic" evidence="7">
    <location>
        <begin position="267"/>
        <end position="424"/>
    </location>
</feature>
<keyword evidence="2" id="KW-0548">Nucleotidyltransferase</keyword>
<evidence type="ECO:0000256" key="3">
    <source>
        <dbReference type="ARBA" id="ARBA00022722"/>
    </source>
</evidence>
<keyword evidence="6" id="KW-0695">RNA-directed DNA polymerase</keyword>
<dbReference type="InterPro" id="IPR041373">
    <property type="entry name" value="RT_RNaseH"/>
</dbReference>
<keyword evidence="3" id="KW-0540">Nuclease</keyword>
<sequence>VSGYAIGAVLSQIVNDEEKPVAFTSRTLSPTERKYSTSECKALACVYASEHWHIVLYSRKYTLRTDHEALKSILSTVGSAHKPLRIYRWTDRLLQYNFDIEHMQGSKNFVADMLSHLVRTTDNTETENDILEINLDGLVTASELQIQSRDDPLLQRVATYVQNGWPKSVPPNLKVFANLRDELTVWNEYSIARSSRAVIPEALQERVLQMAHDGHPGIVRMKQRCRETVWWPGMDSQIEDYIRNCEPCAISGKSARPKQPPLQPTPWPTEPWNSIQMDIFGEIAIAPHSQRFLVVVHDLHSKWPEVATTGTVTSTAVIKILEELFTRWGFPEVITTDNGPQFTSDEFENYLQSHGIKHNLTSLYNPQSNGGVERFNKCLKEGLKTNLSEGKTFTDSVRTILQNYRATPHALTQKSPSQLMLNRQMRLPLDKLKPPTTSVGNAQTDIPAMKSEIEQRQARIKSYTDQRQHARSTNLNVGDWVRVKRPNRSHKLSPTFSELHRIVKKLGKSSFRLDDDTA</sequence>
<dbReference type="SUPFAM" id="SSF53098">
    <property type="entry name" value="Ribonuclease H-like"/>
    <property type="match status" value="1"/>
</dbReference>
<evidence type="ECO:0000256" key="6">
    <source>
        <dbReference type="ARBA" id="ARBA00022918"/>
    </source>
</evidence>
<dbReference type="RefSeq" id="XP_006824820.1">
    <property type="nucleotide sequence ID" value="XM_006824757.1"/>
</dbReference>
<evidence type="ECO:0000256" key="2">
    <source>
        <dbReference type="ARBA" id="ARBA00022695"/>
    </source>
</evidence>
<dbReference type="Pfam" id="PF17921">
    <property type="entry name" value="Integrase_H2C2"/>
    <property type="match status" value="1"/>
</dbReference>
<dbReference type="Gene3D" id="3.10.20.370">
    <property type="match status" value="1"/>
</dbReference>
<feature type="non-terminal residue" evidence="9">
    <location>
        <position position="1"/>
    </location>
</feature>
<dbReference type="Gene3D" id="1.10.340.70">
    <property type="match status" value="1"/>
</dbReference>
<evidence type="ECO:0000313" key="9">
    <source>
        <dbReference type="RefSeq" id="XP_006824820.1"/>
    </source>
</evidence>
<dbReference type="CDD" id="cd09274">
    <property type="entry name" value="RNase_HI_RT_Ty3"/>
    <property type="match status" value="1"/>
</dbReference>
<dbReference type="InterPro" id="IPR043502">
    <property type="entry name" value="DNA/RNA_pol_sf"/>
</dbReference>
<accession>A0ABM0MXS9</accession>
<dbReference type="Proteomes" id="UP000694865">
    <property type="component" value="Unplaced"/>
</dbReference>
<dbReference type="InterPro" id="IPR012337">
    <property type="entry name" value="RNaseH-like_sf"/>
</dbReference>
<dbReference type="InterPro" id="IPR041588">
    <property type="entry name" value="Integrase_H2C2"/>
</dbReference>
<dbReference type="Pfam" id="PF00665">
    <property type="entry name" value="rve"/>
    <property type="match status" value="1"/>
</dbReference>
<dbReference type="PANTHER" id="PTHR37984">
    <property type="entry name" value="PROTEIN CBG26694"/>
    <property type="match status" value="1"/>
</dbReference>
<gene>
    <name evidence="9" type="primary">LOC100375050</name>
</gene>
<evidence type="ECO:0000256" key="1">
    <source>
        <dbReference type="ARBA" id="ARBA00022679"/>
    </source>
</evidence>
<dbReference type="InterPro" id="IPR050951">
    <property type="entry name" value="Retrovirus_Pol_polyprotein"/>
</dbReference>
<name>A0ABM0MXS9_SACKO</name>
<reference evidence="9" key="1">
    <citation type="submission" date="2025-08" db="UniProtKB">
        <authorList>
            <consortium name="RefSeq"/>
        </authorList>
    </citation>
    <scope>IDENTIFICATION</scope>
    <source>
        <tissue evidence="9">Testes</tissue>
    </source>
</reference>
<dbReference type="SUPFAM" id="SSF56672">
    <property type="entry name" value="DNA/RNA polymerases"/>
    <property type="match status" value="1"/>
</dbReference>
<keyword evidence="8" id="KW-1185">Reference proteome</keyword>
<protein>
    <submittedName>
        <fullName evidence="9">Uncharacterized protein K02A2.6-like</fullName>
    </submittedName>
</protein>
<dbReference type="GeneID" id="100375050"/>